<dbReference type="PANTHER" id="PTHR47655">
    <property type="entry name" value="QUINIC ACID UTILIZATION ACTIVATOR"/>
    <property type="match status" value="1"/>
</dbReference>
<dbReference type="InterPro" id="IPR001138">
    <property type="entry name" value="Zn2Cys6_DnaBD"/>
</dbReference>
<dbReference type="EMBL" id="KZ805454">
    <property type="protein sequence ID" value="PVH96810.1"/>
    <property type="molecule type" value="Genomic_DNA"/>
</dbReference>
<evidence type="ECO:0000259" key="3">
    <source>
        <dbReference type="PROSITE" id="PS50048"/>
    </source>
</evidence>
<dbReference type="CDD" id="cd00067">
    <property type="entry name" value="GAL4"/>
    <property type="match status" value="1"/>
</dbReference>
<dbReference type="InterPro" id="IPR052783">
    <property type="entry name" value="Metabolic/Drug-Res_Regulator"/>
</dbReference>
<evidence type="ECO:0000313" key="4">
    <source>
        <dbReference type="EMBL" id="PVH96810.1"/>
    </source>
</evidence>
<evidence type="ECO:0000313" key="5">
    <source>
        <dbReference type="Proteomes" id="UP000244855"/>
    </source>
</evidence>
<reference evidence="4 5" key="1">
    <citation type="journal article" date="2018" name="Sci. Rep.">
        <title>Comparative genomics provides insights into the lifestyle and reveals functional heterogeneity of dark septate endophytic fungi.</title>
        <authorList>
            <person name="Knapp D.G."/>
            <person name="Nemeth J.B."/>
            <person name="Barry K."/>
            <person name="Hainaut M."/>
            <person name="Henrissat B."/>
            <person name="Johnson J."/>
            <person name="Kuo A."/>
            <person name="Lim J.H.P."/>
            <person name="Lipzen A."/>
            <person name="Nolan M."/>
            <person name="Ohm R.A."/>
            <person name="Tamas L."/>
            <person name="Grigoriev I.V."/>
            <person name="Spatafora J.W."/>
            <person name="Nagy L.G."/>
            <person name="Kovacs G.M."/>
        </authorList>
    </citation>
    <scope>NUCLEOTIDE SEQUENCE [LARGE SCALE GENOMIC DNA]</scope>
    <source>
        <strain evidence="4 5">DSE2036</strain>
    </source>
</reference>
<evidence type="ECO:0000256" key="1">
    <source>
        <dbReference type="ARBA" id="ARBA00023242"/>
    </source>
</evidence>
<name>A0A2V1DFD2_9PLEO</name>
<dbReference type="Pfam" id="PF00172">
    <property type="entry name" value="Zn_clus"/>
    <property type="match status" value="1"/>
</dbReference>
<organism evidence="4 5">
    <name type="scientific">Periconia macrospinosa</name>
    <dbReference type="NCBI Taxonomy" id="97972"/>
    <lineage>
        <taxon>Eukaryota</taxon>
        <taxon>Fungi</taxon>
        <taxon>Dikarya</taxon>
        <taxon>Ascomycota</taxon>
        <taxon>Pezizomycotina</taxon>
        <taxon>Dothideomycetes</taxon>
        <taxon>Pleosporomycetidae</taxon>
        <taxon>Pleosporales</taxon>
        <taxon>Massarineae</taxon>
        <taxon>Periconiaceae</taxon>
        <taxon>Periconia</taxon>
    </lineage>
</organism>
<feature type="compositionally biased region" description="Low complexity" evidence="2">
    <location>
        <begin position="166"/>
        <end position="178"/>
    </location>
</feature>
<dbReference type="OrthoDB" id="4151048at2759"/>
<feature type="region of interest" description="Disordered" evidence="2">
    <location>
        <begin position="144"/>
        <end position="207"/>
    </location>
</feature>
<dbReference type="FunFam" id="4.10.240.10:FF:000013">
    <property type="entry name" value="C6 transcription factor, putative"/>
    <property type="match status" value="1"/>
</dbReference>
<dbReference type="SMART" id="SM00066">
    <property type="entry name" value="GAL4"/>
    <property type="match status" value="1"/>
</dbReference>
<accession>A0A2V1DFD2</accession>
<protein>
    <recommendedName>
        <fullName evidence="3">Zn(2)-C6 fungal-type domain-containing protein</fullName>
    </recommendedName>
</protein>
<evidence type="ECO:0000256" key="2">
    <source>
        <dbReference type="SAM" id="MobiDB-lite"/>
    </source>
</evidence>
<dbReference type="Gene3D" id="4.10.240.10">
    <property type="entry name" value="Zn(2)-C6 fungal-type DNA-binding domain"/>
    <property type="match status" value="1"/>
</dbReference>
<dbReference type="SUPFAM" id="SSF57701">
    <property type="entry name" value="Zn2/Cys6 DNA-binding domain"/>
    <property type="match status" value="1"/>
</dbReference>
<dbReference type="InterPro" id="IPR036864">
    <property type="entry name" value="Zn2-C6_fun-type_DNA-bd_sf"/>
</dbReference>
<dbReference type="GO" id="GO:0008270">
    <property type="term" value="F:zinc ion binding"/>
    <property type="evidence" value="ECO:0007669"/>
    <property type="project" value="InterPro"/>
</dbReference>
<feature type="domain" description="Zn(2)-C6 fungal-type" evidence="3">
    <location>
        <begin position="22"/>
        <end position="51"/>
    </location>
</feature>
<dbReference type="STRING" id="97972.A0A2V1DFD2"/>
<proteinExistence type="predicted"/>
<keyword evidence="5" id="KW-1185">Reference proteome</keyword>
<dbReference type="AlphaFoldDB" id="A0A2V1DFD2"/>
<dbReference type="Proteomes" id="UP000244855">
    <property type="component" value="Unassembled WGS sequence"/>
</dbReference>
<dbReference type="PANTHER" id="PTHR47655:SF3">
    <property type="entry name" value="ZN(II)2CYS6 TRANSCRIPTION FACTOR (EUROFUNG)"/>
    <property type="match status" value="1"/>
</dbReference>
<sequence length="304" mass="33841">MASQRSSSMESQDNVRKRVCKACDRCRLKKSKCDGASPCSRCKADNAICVFGERKKSQDKVYPKGYVEMLEQQQSQLVAGLREMYKRLQTGEGWPGAPLREAQGGNPLTHDILERLDLLHSSSDGSGNYEGFEEDCNRMQQKLVDGGAPYTRRRSSMSSESDHAHTPSSSSNGGTPTTAKSMTFNEPFARNAAPPTPPMHSPFPRQSQIIPPVKQETPMIMPDFMDTGALDPSSLSRTNWASNPMMMEDSLDFSKPMYGFDTYGNFDQNAMLLDPIVVHDPTMPDWNSNTDLDFNSFINNQVVT</sequence>
<dbReference type="GO" id="GO:0000981">
    <property type="term" value="F:DNA-binding transcription factor activity, RNA polymerase II-specific"/>
    <property type="evidence" value="ECO:0007669"/>
    <property type="project" value="InterPro"/>
</dbReference>
<dbReference type="PROSITE" id="PS00463">
    <property type="entry name" value="ZN2_CY6_FUNGAL_1"/>
    <property type="match status" value="1"/>
</dbReference>
<keyword evidence="1" id="KW-0539">Nucleus</keyword>
<dbReference type="PROSITE" id="PS50048">
    <property type="entry name" value="ZN2_CY6_FUNGAL_2"/>
    <property type="match status" value="1"/>
</dbReference>
<gene>
    <name evidence="4" type="ORF">DM02DRAFT_103491</name>
</gene>